<protein>
    <recommendedName>
        <fullName evidence="4">AcrB/AcrD/AcrF family protein</fullName>
    </recommendedName>
</protein>
<keyword evidence="1" id="KW-0812">Transmembrane</keyword>
<feature type="transmembrane region" description="Helical" evidence="1">
    <location>
        <begin position="20"/>
        <end position="38"/>
    </location>
</feature>
<feature type="transmembrane region" description="Helical" evidence="1">
    <location>
        <begin position="228"/>
        <end position="250"/>
    </location>
</feature>
<evidence type="ECO:0000256" key="1">
    <source>
        <dbReference type="SAM" id="Phobius"/>
    </source>
</evidence>
<feature type="transmembrane region" description="Helical" evidence="1">
    <location>
        <begin position="191"/>
        <end position="221"/>
    </location>
</feature>
<feature type="transmembrane region" description="Helical" evidence="1">
    <location>
        <begin position="137"/>
        <end position="155"/>
    </location>
</feature>
<feature type="transmembrane region" description="Helical" evidence="1">
    <location>
        <begin position="111"/>
        <end position="131"/>
    </location>
</feature>
<dbReference type="RefSeq" id="WP_163902938.1">
    <property type="nucleotide sequence ID" value="NZ_CP048427.1"/>
</dbReference>
<keyword evidence="1" id="KW-1133">Transmembrane helix</keyword>
<gene>
    <name evidence="2" type="ORF">G6N76_14495</name>
</gene>
<feature type="transmembrane region" description="Helical" evidence="1">
    <location>
        <begin position="382"/>
        <end position="398"/>
    </location>
</feature>
<evidence type="ECO:0000313" key="2">
    <source>
        <dbReference type="EMBL" id="NGO64877.1"/>
    </source>
</evidence>
<sequence length="608" mass="64729">MADHAISVGTTEPFWTRLRLVLPIYYMVLVAALILIHLPGASDYVGADNDDWMRLIEVRDLIGGQGWFDMTQYRLGLAGGTPMHWSRFIDLPIALLIQLFGQFLSPEQAEAAALFVWPVFLILPLLAAIGLGARRLGGAPAMHIALGLACIYVVTSNRFLPGAIDHHNVQLVLVATIAAMLVDPLHRSASFALAGLCCALAIAIGAETTPLIAVVCLVVAVNWAWHGAAYAAAARAFGLTLALAVSAFFFLTVPPRLYANVTCDSLSLGYFGIATIGGATLFLSTFFLADGSRGKRFAILALDGVVVLAAVLLLAPQCLQNPLNDLDPLLVTMWLNEVTEAQSALAQLYREPGSFGGYYLVGFFAVIVCASRIVLRDRVEAHAVLLPLILASWAIALIQVRGAAFANLLSILPLSVLIAELRRNANRNPEHMGAGLTFAVATLFAVPSVWMLGGTFFTEGSDGVINRLRGQISKNAVPGEDCASARALMQLGGLEPTTVVAGSEAGVKILRYTPHRVLTAPYHRDQGGMLAELRIGMATPEAALSLLHGSGATVIAYCRTDPQVKMISEMEPGGLYAALAKGEVPAYLQALPKDPASGFVLYRIAPGL</sequence>
<accession>A0A6M1S6D9</accession>
<keyword evidence="3" id="KW-1185">Reference proteome</keyword>
<proteinExistence type="predicted"/>
<feature type="transmembrane region" description="Helical" evidence="1">
    <location>
        <begin position="270"/>
        <end position="289"/>
    </location>
</feature>
<organism evidence="2 3">
    <name type="scientific">Rhizobium daejeonense</name>
    <dbReference type="NCBI Taxonomy" id="240521"/>
    <lineage>
        <taxon>Bacteria</taxon>
        <taxon>Pseudomonadati</taxon>
        <taxon>Pseudomonadota</taxon>
        <taxon>Alphaproteobacteria</taxon>
        <taxon>Hyphomicrobiales</taxon>
        <taxon>Rhizobiaceae</taxon>
        <taxon>Rhizobium/Agrobacterium group</taxon>
        <taxon>Rhizobium</taxon>
    </lineage>
</organism>
<dbReference type="EMBL" id="JAAKZH010000004">
    <property type="protein sequence ID" value="NGO64877.1"/>
    <property type="molecule type" value="Genomic_DNA"/>
</dbReference>
<feature type="transmembrane region" description="Helical" evidence="1">
    <location>
        <begin position="357"/>
        <end position="375"/>
    </location>
</feature>
<evidence type="ECO:0000313" key="3">
    <source>
        <dbReference type="Proteomes" id="UP000477849"/>
    </source>
</evidence>
<evidence type="ECO:0008006" key="4">
    <source>
        <dbReference type="Google" id="ProtNLM"/>
    </source>
</evidence>
<name>A0A6M1S6D9_9HYPH</name>
<feature type="transmembrane region" description="Helical" evidence="1">
    <location>
        <begin position="433"/>
        <end position="457"/>
    </location>
</feature>
<comment type="caution">
    <text evidence="2">The sequence shown here is derived from an EMBL/GenBank/DDBJ whole genome shotgun (WGS) entry which is preliminary data.</text>
</comment>
<keyword evidence="1" id="KW-0472">Membrane</keyword>
<dbReference type="AlphaFoldDB" id="A0A6M1S6D9"/>
<dbReference type="Proteomes" id="UP000477849">
    <property type="component" value="Unassembled WGS sequence"/>
</dbReference>
<reference evidence="2 3" key="1">
    <citation type="submission" date="2020-02" db="EMBL/GenBank/DDBJ databases">
        <title>Genome sequence of the type strain CCBAU10050 of Rhizobium daejeonense.</title>
        <authorList>
            <person name="Gao J."/>
            <person name="Sun J."/>
        </authorList>
    </citation>
    <scope>NUCLEOTIDE SEQUENCE [LARGE SCALE GENOMIC DNA]</scope>
    <source>
        <strain evidence="2 3">CCBAU10050</strain>
    </source>
</reference>
<feature type="transmembrane region" description="Helical" evidence="1">
    <location>
        <begin position="296"/>
        <end position="315"/>
    </location>
</feature>
<feature type="transmembrane region" description="Helical" evidence="1">
    <location>
        <begin position="404"/>
        <end position="421"/>
    </location>
</feature>